<sequence length="649" mass="72482">MWPLEQTAPVGEGNVLVTPEASPLVSLGRNAPNGGGFRSVRPPPEGASAANAAPLACPLLPPPPVFHSRFTIRRRDEARQIRPLPQERYPPPTAPPPRAVAFPSRPLPRVTSSPPASQTGPINHPSLLGSNPPQQPAATMEQNPQLPFVPSSAPMIREQEALRVGNALRTGMPLRSDDLRQPRPLPSPQRQPDHQVVQGGQLHPWNLPGREVVPSVPDDSPVEPQWRTGEFLWIRVGGKNFRLPMHILSESSFWSALAVFEPPPQGWSIPDVNHEIFTILIGCVYTEFGFHGTKSELNLVKLCYAFSLAKKWGMAQDRRKLRDTTYRYIVRRILGHDPNVPEDSRNLDHSHYLYRSEELYRTWELSAKDRSTQKMLANHDMIALYCCVIPQDLWPELTARFKNEFILLLHVSAAARRNSAGVASGVDYRRWWLHYYRLAGYQDASWLSPDAQHRLFAPLNPDEDKSPQERAEFAAARARGSALVNAFEAQQAQEQQPVTPVTPVTTATPVTPVITVTPVTTATPVTAVTSVIPDTSSREEFEDAPEYLPSATHHQETRRVRFAESPQVIIYTPQIELSETRHVRFAESPQIIIYTPQIELSETRRVQFAETPQVIGNPPQIDGVQMPSHNAVPDPPEEETFHGEAARAA</sequence>
<dbReference type="AlphaFoldDB" id="A0A2P4ZND6"/>
<comment type="caution">
    <text evidence="2">The sequence shown here is derived from an EMBL/GenBank/DDBJ whole genome shotgun (WGS) entry which is preliminary data.</text>
</comment>
<evidence type="ECO:0000313" key="3">
    <source>
        <dbReference type="Proteomes" id="UP000054821"/>
    </source>
</evidence>
<feature type="compositionally biased region" description="Pro residues" evidence="1">
    <location>
        <begin position="88"/>
        <end position="98"/>
    </location>
</feature>
<dbReference type="GeneID" id="29983447"/>
<evidence type="ECO:0000256" key="1">
    <source>
        <dbReference type="SAM" id="MobiDB-lite"/>
    </source>
</evidence>
<keyword evidence="3" id="KW-1185">Reference proteome</keyword>
<dbReference type="Proteomes" id="UP000054821">
    <property type="component" value="Unassembled WGS sequence"/>
</dbReference>
<feature type="compositionally biased region" description="Polar residues" evidence="1">
    <location>
        <begin position="128"/>
        <end position="145"/>
    </location>
</feature>
<feature type="compositionally biased region" description="Basic and acidic residues" evidence="1">
    <location>
        <begin position="639"/>
        <end position="649"/>
    </location>
</feature>
<organism evidence="2 3">
    <name type="scientific">Trichoderma gamsii</name>
    <dbReference type="NCBI Taxonomy" id="398673"/>
    <lineage>
        <taxon>Eukaryota</taxon>
        <taxon>Fungi</taxon>
        <taxon>Dikarya</taxon>
        <taxon>Ascomycota</taxon>
        <taxon>Pezizomycotina</taxon>
        <taxon>Sordariomycetes</taxon>
        <taxon>Hypocreomycetidae</taxon>
        <taxon>Hypocreales</taxon>
        <taxon>Hypocreaceae</taxon>
        <taxon>Trichoderma</taxon>
    </lineage>
</organism>
<name>A0A2P4ZND6_9HYPO</name>
<feature type="compositionally biased region" description="Polar residues" evidence="1">
    <location>
        <begin position="110"/>
        <end position="121"/>
    </location>
</feature>
<dbReference type="EMBL" id="JPDN02000016">
    <property type="protein sequence ID" value="PON25809.1"/>
    <property type="molecule type" value="Genomic_DNA"/>
</dbReference>
<feature type="region of interest" description="Disordered" evidence="1">
    <location>
        <begin position="76"/>
        <end position="146"/>
    </location>
</feature>
<reference evidence="2 3" key="1">
    <citation type="journal article" date="2016" name="Genome Announc.">
        <title>Draft Whole-Genome Sequence of Trichoderma gamsii T6085, a Promising Biocontrol Agent of Fusarium Head Blight on Wheat.</title>
        <authorList>
            <person name="Baroncelli R."/>
            <person name="Zapparata A."/>
            <person name="Piaggeschi G."/>
            <person name="Sarrocco S."/>
            <person name="Vannacci G."/>
        </authorList>
    </citation>
    <scope>NUCLEOTIDE SEQUENCE [LARGE SCALE GENOMIC DNA]</scope>
    <source>
        <strain evidence="2 3">T6085</strain>
    </source>
</reference>
<accession>A0A2P4ZND6</accession>
<gene>
    <name evidence="2" type="ORF">TGAM01_v205246</name>
</gene>
<proteinExistence type="predicted"/>
<feature type="region of interest" description="Disordered" evidence="1">
    <location>
        <begin position="26"/>
        <end position="49"/>
    </location>
</feature>
<feature type="region of interest" description="Disordered" evidence="1">
    <location>
        <begin position="615"/>
        <end position="649"/>
    </location>
</feature>
<evidence type="ECO:0000313" key="2">
    <source>
        <dbReference type="EMBL" id="PON25809.1"/>
    </source>
</evidence>
<dbReference type="RefSeq" id="XP_018663402.1">
    <property type="nucleotide sequence ID" value="XM_018803364.1"/>
</dbReference>
<protein>
    <recommendedName>
        <fullName evidence="4">BTB domain-containing protein</fullName>
    </recommendedName>
</protein>
<evidence type="ECO:0008006" key="4">
    <source>
        <dbReference type="Google" id="ProtNLM"/>
    </source>
</evidence>
<feature type="region of interest" description="Disordered" evidence="1">
    <location>
        <begin position="170"/>
        <end position="196"/>
    </location>
</feature>